<evidence type="ECO:0000313" key="2">
    <source>
        <dbReference type="Proteomes" id="UP000288603"/>
    </source>
</evidence>
<name>A0A3S5CPA5_9MICO</name>
<proteinExistence type="predicted"/>
<organism evidence="1 2">
    <name type="scientific">Labedella populi</name>
    <dbReference type="NCBI Taxonomy" id="2498850"/>
    <lineage>
        <taxon>Bacteria</taxon>
        <taxon>Bacillati</taxon>
        <taxon>Actinomycetota</taxon>
        <taxon>Actinomycetes</taxon>
        <taxon>Micrococcales</taxon>
        <taxon>Microbacteriaceae</taxon>
        <taxon>Labedella</taxon>
    </lineage>
</organism>
<evidence type="ECO:0000313" key="1">
    <source>
        <dbReference type="EMBL" id="RWZ68327.1"/>
    </source>
</evidence>
<dbReference type="OrthoDB" id="5047204at2"/>
<sequence length="372" mass="37736">MSEPATAAPRRAAHSRRGLAVVGSLLLVVGTVAGAIAGTASARAATNGVAVVDIPYRSTADIAPAAGWTIADCGAVSAPHGIRIACEPEKLTFAAPEYDPELPRQDVPVALTTGSTTITVVYSVGLAPPEPPALESRAYPVPFAQGARVLVPLSDLGIVCTLCSAEGDSRIEAVGVSPRRAGELGVTPTHLEFAAAPDFTGEAELTVRVIDDLDHASEAATLTIAVYPTGPSTLLALHSVVEAERDGTTTVDLHSLVASSDPDAVPVFAACGAAVAGTAICPGDGSAEFRSSGAPVDQFSFTVLTEDGEQAVGSVTVVTPGLADAPLPGPITAKARSESRVIVPTRVPVEEPPRPDPSPFDALIGLLDRASP</sequence>
<dbReference type="RefSeq" id="WP_128497596.1">
    <property type="nucleotide sequence ID" value="NZ_RZNC01000001.1"/>
</dbReference>
<dbReference type="AlphaFoldDB" id="A0A3S5CPA5"/>
<dbReference type="EMBL" id="RZNC01000001">
    <property type="protein sequence ID" value="RWZ68327.1"/>
    <property type="molecule type" value="Genomic_DNA"/>
</dbReference>
<gene>
    <name evidence="1" type="ORF">ELQ92_03660</name>
</gene>
<comment type="caution">
    <text evidence="1">The sequence shown here is derived from an EMBL/GenBank/DDBJ whole genome shotgun (WGS) entry which is preliminary data.</text>
</comment>
<dbReference type="Proteomes" id="UP000288603">
    <property type="component" value="Unassembled WGS sequence"/>
</dbReference>
<accession>A0A3S5CPA5</accession>
<protein>
    <submittedName>
        <fullName evidence="1">Uncharacterized protein</fullName>
    </submittedName>
</protein>
<reference evidence="1 2" key="1">
    <citation type="submission" date="2018-12" db="EMBL/GenBank/DDBJ databases">
        <authorList>
            <person name="Li F."/>
        </authorList>
    </citation>
    <scope>NUCLEOTIDE SEQUENCE [LARGE SCALE GENOMIC DNA]</scope>
    <source>
        <strain evidence="1 2">8H24J-4-2</strain>
    </source>
</reference>
<keyword evidence="2" id="KW-1185">Reference proteome</keyword>